<keyword evidence="2" id="KW-0560">Oxidoreductase</keyword>
<dbReference type="Gene3D" id="1.10.10.10">
    <property type="entry name" value="Winged helix-like DNA-binding domain superfamily/Winged helix DNA-binding domain"/>
    <property type="match status" value="1"/>
</dbReference>
<comment type="similarity">
    <text evidence="1">Belongs to the non-flavoprotein flavin reductase family.</text>
</comment>
<evidence type="ECO:0000313" key="4">
    <source>
        <dbReference type="EMBL" id="GAA4950200.1"/>
    </source>
</evidence>
<dbReference type="PANTHER" id="PTHR30466:SF11">
    <property type="entry name" value="FLAVIN-DEPENDENT MONOOXYGENASE, REDUCTASE SUBUNIT HSAB"/>
    <property type="match status" value="1"/>
</dbReference>
<comment type="caution">
    <text evidence="4">The sequence shown here is derived from an EMBL/GenBank/DDBJ whole genome shotgun (WGS) entry which is preliminary data.</text>
</comment>
<evidence type="ECO:0000256" key="2">
    <source>
        <dbReference type="ARBA" id="ARBA00023002"/>
    </source>
</evidence>
<keyword evidence="5" id="KW-1185">Reference proteome</keyword>
<dbReference type="Proteomes" id="UP001409585">
    <property type="component" value="Unassembled WGS sequence"/>
</dbReference>
<dbReference type="Pfam" id="PF01613">
    <property type="entry name" value="Flavin_Reduct"/>
    <property type="match status" value="1"/>
</dbReference>
<dbReference type="GO" id="GO:0042602">
    <property type="term" value="F:riboflavin reductase (NADPH) activity"/>
    <property type="evidence" value="ECO:0007669"/>
    <property type="project" value="TreeGrafter"/>
</dbReference>
<accession>A0AAV3U6U7</accession>
<protein>
    <submittedName>
        <fullName evidence="4">Flavin reductase family protein</fullName>
    </submittedName>
</protein>
<dbReference type="AlphaFoldDB" id="A0AAV3U6U7"/>
<evidence type="ECO:0000259" key="3">
    <source>
        <dbReference type="SMART" id="SM00903"/>
    </source>
</evidence>
<feature type="domain" description="Flavin reductase like" evidence="3">
    <location>
        <begin position="15"/>
        <end position="159"/>
    </location>
</feature>
<dbReference type="PANTHER" id="PTHR30466">
    <property type="entry name" value="FLAVIN REDUCTASE"/>
    <property type="match status" value="1"/>
</dbReference>
<dbReference type="Gene3D" id="2.30.110.10">
    <property type="entry name" value="Electron Transport, Fmn-binding Protein, Chain A"/>
    <property type="match status" value="1"/>
</dbReference>
<gene>
    <name evidence="4" type="ORF">GCM10025791_33120</name>
</gene>
<organism evidence="4 5">
    <name type="scientific">Halioxenophilus aromaticivorans</name>
    <dbReference type="NCBI Taxonomy" id="1306992"/>
    <lineage>
        <taxon>Bacteria</taxon>
        <taxon>Pseudomonadati</taxon>
        <taxon>Pseudomonadota</taxon>
        <taxon>Gammaproteobacteria</taxon>
        <taxon>Alteromonadales</taxon>
        <taxon>Alteromonadaceae</taxon>
        <taxon>Halioxenophilus</taxon>
    </lineage>
</organism>
<dbReference type="RefSeq" id="WP_345424862.1">
    <property type="nucleotide sequence ID" value="NZ_AP031496.1"/>
</dbReference>
<dbReference type="InterPro" id="IPR002563">
    <property type="entry name" value="Flavin_Rdtase-like_dom"/>
</dbReference>
<sequence>MNQAPFDPRDFRRTLGQFPTGVTIVTTLTADGQAIGCTASSFNSVSVDPPLVLWSIDKSSFSCPIFTEAKHFAVNVLSRDQMDLSNKFAGRGEDKFAGVDYRRGLGDAPLFDHCSAQFECQTWQVYEGGDHFIIVGEVLSYIRNEAKLPLVFTQGGYAVAMQHPAGTHREIQAHRSDFLSNYFLYLLRSAYTCYSSKLYPLLSEHYQVSPEEWRTLTVMAQTPNINLQQLANDTAQPLAQSEETVNWMLSKGWVTFCCADSQVTITDSGRALCEQLLNLAQEHEKEILNHVGIDHAEQLKSDLKTICDALA</sequence>
<dbReference type="GO" id="GO:0010181">
    <property type="term" value="F:FMN binding"/>
    <property type="evidence" value="ECO:0007669"/>
    <property type="project" value="InterPro"/>
</dbReference>
<dbReference type="InterPro" id="IPR036390">
    <property type="entry name" value="WH_DNA-bd_sf"/>
</dbReference>
<dbReference type="InterPro" id="IPR036388">
    <property type="entry name" value="WH-like_DNA-bd_sf"/>
</dbReference>
<dbReference type="SMART" id="SM00903">
    <property type="entry name" value="Flavin_Reduct"/>
    <property type="match status" value="1"/>
</dbReference>
<dbReference type="SUPFAM" id="SSF50475">
    <property type="entry name" value="FMN-binding split barrel"/>
    <property type="match status" value="1"/>
</dbReference>
<evidence type="ECO:0000256" key="1">
    <source>
        <dbReference type="ARBA" id="ARBA00008898"/>
    </source>
</evidence>
<proteinExistence type="inferred from homology"/>
<dbReference type="EMBL" id="BAABLX010000028">
    <property type="protein sequence ID" value="GAA4950200.1"/>
    <property type="molecule type" value="Genomic_DNA"/>
</dbReference>
<dbReference type="InterPro" id="IPR050268">
    <property type="entry name" value="NADH-dep_flavin_reductase"/>
</dbReference>
<name>A0AAV3U6U7_9ALTE</name>
<evidence type="ECO:0000313" key="5">
    <source>
        <dbReference type="Proteomes" id="UP001409585"/>
    </source>
</evidence>
<dbReference type="SUPFAM" id="SSF46785">
    <property type="entry name" value="Winged helix' DNA-binding domain"/>
    <property type="match status" value="1"/>
</dbReference>
<reference evidence="5" key="1">
    <citation type="journal article" date="2019" name="Int. J. Syst. Evol. Microbiol.">
        <title>The Global Catalogue of Microorganisms (GCM) 10K type strain sequencing project: providing services to taxonomists for standard genome sequencing and annotation.</title>
        <authorList>
            <consortium name="The Broad Institute Genomics Platform"/>
            <consortium name="The Broad Institute Genome Sequencing Center for Infectious Disease"/>
            <person name="Wu L."/>
            <person name="Ma J."/>
        </authorList>
    </citation>
    <scope>NUCLEOTIDE SEQUENCE [LARGE SCALE GENOMIC DNA]</scope>
    <source>
        <strain evidence="5">JCM 19134</strain>
    </source>
</reference>
<dbReference type="InterPro" id="IPR012349">
    <property type="entry name" value="Split_barrel_FMN-bd"/>
</dbReference>